<dbReference type="PANTHER" id="PTHR13604">
    <property type="entry name" value="DC12-RELATED"/>
    <property type="match status" value="1"/>
</dbReference>
<proteinExistence type="inferred from homology"/>
<dbReference type="SUPFAM" id="SSF143081">
    <property type="entry name" value="BB1717-like"/>
    <property type="match status" value="1"/>
</dbReference>
<evidence type="ECO:0000256" key="6">
    <source>
        <dbReference type="ARBA" id="ARBA00023125"/>
    </source>
</evidence>
<keyword evidence="4 8" id="KW-0378">Hydrolase</keyword>
<keyword evidence="3" id="KW-0227">DNA damage</keyword>
<dbReference type="InterPro" id="IPR036590">
    <property type="entry name" value="SRAP-like"/>
</dbReference>
<evidence type="ECO:0000256" key="2">
    <source>
        <dbReference type="ARBA" id="ARBA00022670"/>
    </source>
</evidence>
<reference evidence="9 10" key="1">
    <citation type="submission" date="2024-01" db="EMBL/GenBank/DDBJ databases">
        <title>Hyphobacterium bacterium isolated from marine sediment.</title>
        <authorList>
            <person name="Zhao S."/>
        </authorList>
    </citation>
    <scope>NUCLEOTIDE SEQUENCE [LARGE SCALE GENOMIC DNA]</scope>
    <source>
        <strain evidence="10">HN65</strain>
    </source>
</reference>
<keyword evidence="5" id="KW-0190">Covalent protein-DNA linkage</keyword>
<keyword evidence="6" id="KW-0238">DNA-binding</keyword>
<gene>
    <name evidence="9" type="ORF">V0U79_02610</name>
</gene>
<dbReference type="PANTHER" id="PTHR13604:SF0">
    <property type="entry name" value="ABASIC SITE PROCESSING PROTEIN HMCES"/>
    <property type="match status" value="1"/>
</dbReference>
<evidence type="ECO:0000256" key="7">
    <source>
        <dbReference type="ARBA" id="ARBA00023239"/>
    </source>
</evidence>
<dbReference type="Pfam" id="PF02586">
    <property type="entry name" value="SRAP"/>
    <property type="match status" value="1"/>
</dbReference>
<dbReference type="EC" id="3.4.-.-" evidence="8"/>
<evidence type="ECO:0000256" key="5">
    <source>
        <dbReference type="ARBA" id="ARBA00023124"/>
    </source>
</evidence>
<organism evidence="9 10">
    <name type="scientific">Hyphobacterium lacteum</name>
    <dbReference type="NCBI Taxonomy" id="3116575"/>
    <lineage>
        <taxon>Bacteria</taxon>
        <taxon>Pseudomonadati</taxon>
        <taxon>Pseudomonadota</taxon>
        <taxon>Alphaproteobacteria</taxon>
        <taxon>Maricaulales</taxon>
        <taxon>Maricaulaceae</taxon>
        <taxon>Hyphobacterium</taxon>
    </lineage>
</organism>
<evidence type="ECO:0000313" key="10">
    <source>
        <dbReference type="Proteomes" id="UP001354971"/>
    </source>
</evidence>
<keyword evidence="7" id="KW-0456">Lyase</keyword>
<dbReference type="Gene3D" id="3.90.1680.10">
    <property type="entry name" value="SOS response associated peptidase-like"/>
    <property type="match status" value="1"/>
</dbReference>
<evidence type="ECO:0000256" key="4">
    <source>
        <dbReference type="ARBA" id="ARBA00022801"/>
    </source>
</evidence>
<keyword evidence="2 8" id="KW-0645">Protease</keyword>
<accession>A0ABU7LNQ2</accession>
<dbReference type="InterPro" id="IPR003738">
    <property type="entry name" value="SRAP"/>
</dbReference>
<dbReference type="Proteomes" id="UP001354971">
    <property type="component" value="Unassembled WGS sequence"/>
</dbReference>
<evidence type="ECO:0000256" key="3">
    <source>
        <dbReference type="ARBA" id="ARBA00022763"/>
    </source>
</evidence>
<comment type="caution">
    <text evidence="9">The sequence shown here is derived from an EMBL/GenBank/DDBJ whole genome shotgun (WGS) entry which is preliminary data.</text>
</comment>
<evidence type="ECO:0000256" key="1">
    <source>
        <dbReference type="ARBA" id="ARBA00008136"/>
    </source>
</evidence>
<dbReference type="EMBL" id="JAZDRP010000002">
    <property type="protein sequence ID" value="MEE2525241.1"/>
    <property type="molecule type" value="Genomic_DNA"/>
</dbReference>
<sequence>MCGRYDIEIDPKTLSAMLGLEVPDFIADADFSPGDTGPVIAVGADGQTKVVLMRWGLEPSWMKEKPTRPMFNARAETVAEKPMFRSAFRKKRALVPARAFYEWTGKPGSKTKWRFSRPNGNLLIFAGLWEARDRGDGQKQLTFTILTTTPNADAADYHDRMPVILDDNAQKIWLDPEADPQFLLALAAPAPDGTLKVDAA</sequence>
<dbReference type="RefSeq" id="WP_330197906.1">
    <property type="nucleotide sequence ID" value="NZ_JAZDRP010000002.1"/>
</dbReference>
<comment type="similarity">
    <text evidence="1 8">Belongs to the SOS response-associated peptidase family.</text>
</comment>
<evidence type="ECO:0000313" key="9">
    <source>
        <dbReference type="EMBL" id="MEE2525241.1"/>
    </source>
</evidence>
<evidence type="ECO:0000256" key="8">
    <source>
        <dbReference type="RuleBase" id="RU364100"/>
    </source>
</evidence>
<name>A0ABU7LNQ2_9PROT</name>
<protein>
    <recommendedName>
        <fullName evidence="8">Abasic site processing protein</fullName>
        <ecNumber evidence="8">3.4.-.-</ecNumber>
    </recommendedName>
</protein>
<keyword evidence="10" id="KW-1185">Reference proteome</keyword>